<gene>
    <name evidence="1" type="ORF">MYP_4240</name>
</gene>
<proteinExistence type="predicted"/>
<evidence type="ECO:0000313" key="2">
    <source>
        <dbReference type="Proteomes" id="UP000030185"/>
    </source>
</evidence>
<dbReference type="EMBL" id="BBLT01000010">
    <property type="protein sequence ID" value="GAL87010.1"/>
    <property type="molecule type" value="Genomic_DNA"/>
</dbReference>
<dbReference type="Proteomes" id="UP000030185">
    <property type="component" value="Unassembled WGS sequence"/>
</dbReference>
<name>A0A098LJ88_9BACT</name>
<dbReference type="AlphaFoldDB" id="A0A098LJ88"/>
<organism evidence="1 2">
    <name type="scientific">Sporocytophaga myxococcoides</name>
    <dbReference type="NCBI Taxonomy" id="153721"/>
    <lineage>
        <taxon>Bacteria</taxon>
        <taxon>Pseudomonadati</taxon>
        <taxon>Bacteroidota</taxon>
        <taxon>Cytophagia</taxon>
        <taxon>Cytophagales</taxon>
        <taxon>Cytophagaceae</taxon>
        <taxon>Sporocytophaga</taxon>
    </lineage>
</organism>
<accession>A0A098LJ88</accession>
<dbReference type="eggNOG" id="COG4775">
    <property type="taxonomic scope" value="Bacteria"/>
</dbReference>
<dbReference type="STRING" id="153721.MYP_4240"/>
<reference evidence="1 2" key="1">
    <citation type="submission" date="2014-09" db="EMBL/GenBank/DDBJ databases">
        <title>Sporocytophaga myxococcoides PG-01 genome sequencing.</title>
        <authorList>
            <person name="Liu L."/>
            <person name="Gao P.J."/>
            <person name="Chen G.J."/>
            <person name="Wang L.S."/>
        </authorList>
    </citation>
    <scope>NUCLEOTIDE SEQUENCE [LARGE SCALE GENOMIC DNA]</scope>
    <source>
        <strain evidence="1 2">PG-01</strain>
    </source>
</reference>
<evidence type="ECO:0000313" key="1">
    <source>
        <dbReference type="EMBL" id="GAL87010.1"/>
    </source>
</evidence>
<sequence>MHAFAQDEKVDSLSFLNRDTLFKELLIKELFISRKDTFFTKTDTLIIVKDLVIREKDTLVQFLRPILKDGRIEFIESKEIIPKIDTVIVHQDTLRTKNEQVLKDIQQFSQKKNFFSQLIKNFLVFETKTENQEKPESREKSDERYDSYENKVIRKIDIRVLGVFGPSVDNPDKKPRGFLEKSGNALHIKSQKWMIKRRLLFTKGDKVNSLALSETERLLRATSYAYDAKIVIVDYEGLDSVDVVVLVQDVWNISVGGGFDQKTGSKGFYIQDANFAGLGQQLLTDFTFNSRYPKGMNFYGNYNVNTFQKGLINANFTYRYAFGLSSFIAGINREFQTPEIKWLGGVNYSILEFWPYNMPFDSFRVDQKIKLSVEDVWAGYAFPVLQKKEGEEGSRLILAVRALSCLYGNVPEKKAGRSFTYYSSDNVFAGLTYINRRFFKDRYIFRLGRTEDIPIGKMIGVTTGIKKRDGPLLPYSGINFTVADFLPKFGYVSVTTGYGSFWRKGKMEEGVYYGRLLHFTPLINFKNWKYRNYISFRYTQGLNQLDGYYVNINKENGLRGFISDGLVGTKKFVVNIESNFYPPLNLLGFKMAFVLFADIAWIGLNGSLITKSNYYSGFGLGLRFRNEHLVFSMVQVMVGYYPDAVRLNKTPLQFYERSRFFYNFLDFNYSRPGQEPYL</sequence>
<keyword evidence="2" id="KW-1185">Reference proteome</keyword>
<protein>
    <submittedName>
        <fullName evidence="1">Uncharacterized protein</fullName>
    </submittedName>
</protein>
<comment type="caution">
    <text evidence="1">The sequence shown here is derived from an EMBL/GenBank/DDBJ whole genome shotgun (WGS) entry which is preliminary data.</text>
</comment>